<dbReference type="STRING" id="862517.HMPREF9225_0967"/>
<dbReference type="OrthoDB" id="1698925at2"/>
<keyword evidence="2" id="KW-1185">Reference proteome</keyword>
<dbReference type="AlphaFoldDB" id="E0NLC8"/>
<proteinExistence type="predicted"/>
<protein>
    <recommendedName>
        <fullName evidence="3">FeS cluster biogenesis domain-containing protein</fullName>
    </recommendedName>
</protein>
<dbReference type="Proteomes" id="UP000003280">
    <property type="component" value="Unassembled WGS sequence"/>
</dbReference>
<accession>E0NLC8</accession>
<name>E0NLC8_9FIRM</name>
<dbReference type="RefSeq" id="WP_008901781.1">
    <property type="nucleotide sequence ID" value="NZ_GL397071.1"/>
</dbReference>
<evidence type="ECO:0008006" key="3">
    <source>
        <dbReference type="Google" id="ProtNLM"/>
    </source>
</evidence>
<sequence>MKIEFDKGVKEYLLKKDMKSFHIDHGLQGCCGVSGICELEVTKGVPDTGSYRMFQVDGFDIYVNNMLKFKDDTMKIVFSSFLFSKKLAVDGYDYSE</sequence>
<comment type="caution">
    <text evidence="1">The sequence shown here is derived from an EMBL/GenBank/DDBJ whole genome shotgun (WGS) entry which is preliminary data.</text>
</comment>
<dbReference type="HOGENOM" id="CLU_156637_0_0_9"/>
<evidence type="ECO:0000313" key="2">
    <source>
        <dbReference type="Proteomes" id="UP000003280"/>
    </source>
</evidence>
<organism evidence="1 2">
    <name type="scientific">Peptoniphilus duerdenii ATCC BAA-1640</name>
    <dbReference type="NCBI Taxonomy" id="862517"/>
    <lineage>
        <taxon>Bacteria</taxon>
        <taxon>Bacillati</taxon>
        <taxon>Bacillota</taxon>
        <taxon>Tissierellia</taxon>
        <taxon>Tissierellales</taxon>
        <taxon>Peptoniphilaceae</taxon>
        <taxon>Peptoniphilus</taxon>
    </lineage>
</organism>
<gene>
    <name evidence="1" type="ORF">HMPREF9225_0967</name>
</gene>
<dbReference type="EMBL" id="AEEH01000038">
    <property type="protein sequence ID" value="EFM25404.1"/>
    <property type="molecule type" value="Genomic_DNA"/>
</dbReference>
<reference evidence="1 2" key="1">
    <citation type="submission" date="2010-07" db="EMBL/GenBank/DDBJ databases">
        <authorList>
            <person name="Muzny D."/>
            <person name="Qin X."/>
            <person name="Deng J."/>
            <person name="Jiang H."/>
            <person name="Liu Y."/>
            <person name="Qu J."/>
            <person name="Song X.-Z."/>
            <person name="Zhang L."/>
            <person name="Thornton R."/>
            <person name="Coyle M."/>
            <person name="Francisco L."/>
            <person name="Jackson L."/>
            <person name="Javaid M."/>
            <person name="Korchina V."/>
            <person name="Kovar C."/>
            <person name="Mata R."/>
            <person name="Mathew T."/>
            <person name="Ngo R."/>
            <person name="Nguyen L."/>
            <person name="Nguyen N."/>
            <person name="Okwuonu G."/>
            <person name="Ongeri F."/>
            <person name="Pham C."/>
            <person name="Simmons D."/>
            <person name="Wilczek-Boney K."/>
            <person name="Hale W."/>
            <person name="Jakkamsetti A."/>
            <person name="Pham P."/>
            <person name="Ruth R."/>
            <person name="San Lucas F."/>
            <person name="Warren J."/>
            <person name="Zhang J."/>
            <person name="Zhao Z."/>
            <person name="Zhou C."/>
            <person name="Zhu D."/>
            <person name="Lee S."/>
            <person name="Bess C."/>
            <person name="Blankenburg K."/>
            <person name="Forbes L."/>
            <person name="Fu Q."/>
            <person name="Gubbala S."/>
            <person name="Hirani K."/>
            <person name="Jayaseelan J.C."/>
            <person name="Lara F."/>
            <person name="Munidasa M."/>
            <person name="Palculict T."/>
            <person name="Patil S."/>
            <person name="Pu L.-L."/>
            <person name="Saada N."/>
            <person name="Tang L."/>
            <person name="Weissenberger G."/>
            <person name="Zhu Y."/>
            <person name="Hemphill L."/>
            <person name="Shang Y."/>
            <person name="Youmans B."/>
            <person name="Ayvaz T."/>
            <person name="Ross M."/>
            <person name="Santibanez J."/>
            <person name="Aqrawi P."/>
            <person name="Gross S."/>
            <person name="Joshi V."/>
            <person name="Fowler G."/>
            <person name="Nazareth L."/>
            <person name="Reid J."/>
            <person name="Worley K."/>
            <person name="Petrosino J."/>
            <person name="Highlander S."/>
            <person name="Gibbs R."/>
        </authorList>
    </citation>
    <scope>NUCLEOTIDE SEQUENCE [LARGE SCALE GENOMIC DNA]</scope>
    <source>
        <strain evidence="1 2">ATCC BAA-1640</strain>
    </source>
</reference>
<evidence type="ECO:0000313" key="1">
    <source>
        <dbReference type="EMBL" id="EFM25404.1"/>
    </source>
</evidence>